<reference evidence="1" key="1">
    <citation type="journal article" date="2021" name="Proc. Natl. Acad. Sci. U.S.A.">
        <title>A Catalog of Tens of Thousands of Viruses from Human Metagenomes Reveals Hidden Associations with Chronic Diseases.</title>
        <authorList>
            <person name="Tisza M.J."/>
            <person name="Buck C.B."/>
        </authorList>
    </citation>
    <scope>NUCLEOTIDE SEQUENCE</scope>
    <source>
        <strain evidence="1">Cttxo15</strain>
    </source>
</reference>
<protein>
    <submittedName>
        <fullName evidence="1">DnaG</fullName>
    </submittedName>
</protein>
<dbReference type="EMBL" id="BK015041">
    <property type="protein sequence ID" value="DAD88459.1"/>
    <property type="molecule type" value="Genomic_DNA"/>
</dbReference>
<sequence length="60" mass="7180">MGHVNPELLDEFLQFIDYSLFCYNRKAEDLIFAYDKKEQKVGLYIDGVFMQWVSNEIRAK</sequence>
<evidence type="ECO:0000313" key="1">
    <source>
        <dbReference type="EMBL" id="DAD88459.1"/>
    </source>
</evidence>
<organism evidence="1">
    <name type="scientific">Podoviridae sp. cttxo15</name>
    <dbReference type="NCBI Taxonomy" id="2826584"/>
    <lineage>
        <taxon>Viruses</taxon>
        <taxon>Duplodnaviria</taxon>
        <taxon>Heunggongvirae</taxon>
        <taxon>Uroviricota</taxon>
        <taxon>Caudoviricetes</taxon>
    </lineage>
</organism>
<name>A0A8S5N2T8_9CAUD</name>
<accession>A0A8S5N2T8</accession>
<proteinExistence type="predicted"/>